<dbReference type="Proteomes" id="UP000006545">
    <property type="component" value="Chromosome"/>
</dbReference>
<keyword evidence="2" id="KW-0812">Transmembrane</keyword>
<feature type="compositionally biased region" description="Pro residues" evidence="1">
    <location>
        <begin position="230"/>
        <end position="240"/>
    </location>
</feature>
<gene>
    <name evidence="3" type="ordered locus">Poras_1117</name>
</gene>
<dbReference type="OrthoDB" id="9811567at2"/>
<proteinExistence type="predicted"/>
<feature type="region of interest" description="Disordered" evidence="1">
    <location>
        <begin position="211"/>
        <end position="271"/>
    </location>
</feature>
<accession>F4KLB1</accession>
<name>F4KLB1_PORAD</name>
<keyword evidence="4" id="KW-1185">Reference proteome</keyword>
<keyword evidence="2" id="KW-1133">Transmembrane helix</keyword>
<keyword evidence="2" id="KW-0472">Membrane</keyword>
<dbReference type="InterPro" id="IPR018392">
    <property type="entry name" value="LysM"/>
</dbReference>
<dbReference type="STRING" id="879243.Poras_1117"/>
<dbReference type="AlphaFoldDB" id="F4KLB1"/>
<evidence type="ECO:0000256" key="2">
    <source>
        <dbReference type="SAM" id="Phobius"/>
    </source>
</evidence>
<evidence type="ECO:0000313" key="4">
    <source>
        <dbReference type="Proteomes" id="UP000006545"/>
    </source>
</evidence>
<dbReference type="RefSeq" id="WP_013760513.1">
    <property type="nucleotide sequence ID" value="NC_015501.1"/>
</dbReference>
<organism evidence="3 4">
    <name type="scientific">Porphyromonas asaccharolytica (strain ATCC 25260 / DSM 20707 / BCRC 10618 / CCUG 7834 / JCM 6326 / LMG 13178 / VPI 4198 / B440)</name>
    <name type="common">Bacteroides asaccharolyticus</name>
    <dbReference type="NCBI Taxonomy" id="879243"/>
    <lineage>
        <taxon>Bacteria</taxon>
        <taxon>Pseudomonadati</taxon>
        <taxon>Bacteroidota</taxon>
        <taxon>Bacteroidia</taxon>
        <taxon>Bacteroidales</taxon>
        <taxon>Porphyromonadaceae</taxon>
        <taxon>Porphyromonas</taxon>
    </lineage>
</organism>
<feature type="transmembrane region" description="Helical" evidence="2">
    <location>
        <begin position="277"/>
        <end position="300"/>
    </location>
</feature>
<dbReference type="KEGG" id="pah:Poras_1117"/>
<dbReference type="CDD" id="cd00118">
    <property type="entry name" value="LysM"/>
    <property type="match status" value="1"/>
</dbReference>
<reference evidence="4" key="1">
    <citation type="submission" date="2011-04" db="EMBL/GenBank/DDBJ databases">
        <title>The complete genome of Porphyromonas asaccharolytica DSM 20707.</title>
        <authorList>
            <person name="Lucas S."/>
            <person name="Han J."/>
            <person name="Lapidus A."/>
            <person name="Bruce D."/>
            <person name="Goodwin L."/>
            <person name="Pitluck S."/>
            <person name="Peters L."/>
            <person name="Kyrpides N."/>
            <person name="Mavromatis K."/>
            <person name="Ivanova N."/>
            <person name="Ovchinnikova G."/>
            <person name="Pagani I."/>
            <person name="Lu M."/>
            <person name="Detter J.C."/>
            <person name="Tapia R."/>
            <person name="Han C."/>
            <person name="Land M."/>
            <person name="Hauser L."/>
            <person name="Markowitz V."/>
            <person name="Cheng J.-F."/>
            <person name="Hugenholtz P."/>
            <person name="Woyke T."/>
            <person name="Wu D."/>
            <person name="Gronow S."/>
            <person name="Wellnitz S."/>
            <person name="Brambilla E."/>
            <person name="Klenk H.-P."/>
            <person name="Eisen J.A."/>
        </authorList>
    </citation>
    <scope>NUCLEOTIDE SEQUENCE [LARGE SCALE GENOMIC DNA]</scope>
    <source>
        <strain evidence="4">ATCC 25260 / DSM 20707 / VPI 4198</strain>
    </source>
</reference>
<dbReference type="EMBL" id="CP002689">
    <property type="protein sequence ID" value="AEE13059.1"/>
    <property type="molecule type" value="Genomic_DNA"/>
</dbReference>
<dbReference type="eggNOG" id="COG1652">
    <property type="taxonomic scope" value="Bacteria"/>
</dbReference>
<evidence type="ECO:0000313" key="3">
    <source>
        <dbReference type="EMBL" id="AEE13059.1"/>
    </source>
</evidence>
<protein>
    <recommendedName>
        <fullName evidence="5">Peptidoglycan-binding lysin domain protein</fullName>
    </recommendedName>
</protein>
<dbReference type="HOGENOM" id="CLU_595603_0_0_10"/>
<sequence length="431" mass="47801">MITTEQWILEVSEQSQLAQTTCQQLWSDLTSLLIGRLTQGSTSYMRSVGLWSAESHSASIVLLPSGERYLMPPSVTPRITNQEQPLSAEEIGELLAKGATQIPQTIQSFYSCVTKLFEMHERLGHTLEWASLGTFAPQSIDSEGARSETSYAFTPSDELLKQVNKPFEMFAPTLLKEGVHWPDVEEHPAESLEKAYPSTISSRIAERIVAPQPASTPPAWTPQPQAETPATPPPPPPPIPTSESSEPEAVVATPPPYRREEPQESQPTPSERTNRRLWLWIVIPLVTVLLMALLLWFFVFGREERTQCPIATPAPSTTAPIETVPTIDTIAPIDSVAPPADTTAQQEILTTVTLGSGDYLARYARRYLGRSEYWIYIYLANKEQIEDPDNIPLGTEIQIPSPPSVGITGDEKADLTEAKRLIHDYYSSKVK</sequence>
<evidence type="ECO:0008006" key="5">
    <source>
        <dbReference type="Google" id="ProtNLM"/>
    </source>
</evidence>
<evidence type="ECO:0000256" key="1">
    <source>
        <dbReference type="SAM" id="MobiDB-lite"/>
    </source>
</evidence>